<gene>
    <name evidence="2" type="ORF">MEPE_02365</name>
</gene>
<dbReference type="EMBL" id="OAPG01000004">
    <property type="protein sequence ID" value="SNX83658.1"/>
    <property type="molecule type" value="Genomic_DNA"/>
</dbReference>
<accession>A0AAJ4XK95</accession>
<feature type="region of interest" description="Disordered" evidence="1">
    <location>
        <begin position="91"/>
        <end position="120"/>
    </location>
</feature>
<feature type="compositionally biased region" description="Basic and acidic residues" evidence="1">
    <location>
        <begin position="49"/>
        <end position="63"/>
    </location>
</feature>
<evidence type="ECO:0000313" key="2">
    <source>
        <dbReference type="EMBL" id="SNX83658.1"/>
    </source>
</evidence>
<reference evidence="2" key="1">
    <citation type="submission" date="2023-10" db="EMBL/GenBank/DDBJ databases">
        <authorList>
            <person name="Guldener U."/>
        </authorList>
    </citation>
    <scope>NUCLEOTIDE SEQUENCE</scope>
    <source>
        <strain evidence="2">Mp4</strain>
    </source>
</reference>
<protein>
    <submittedName>
        <fullName evidence="2">Uncharacterized protein</fullName>
    </submittedName>
</protein>
<keyword evidence="3" id="KW-1185">Reference proteome</keyword>
<evidence type="ECO:0000313" key="3">
    <source>
        <dbReference type="Proteomes" id="UP001294444"/>
    </source>
</evidence>
<dbReference type="Proteomes" id="UP001294444">
    <property type="component" value="Unassembled WGS sequence"/>
</dbReference>
<feature type="compositionally biased region" description="Polar residues" evidence="1">
    <location>
        <begin position="34"/>
        <end position="48"/>
    </location>
</feature>
<sequence>MPKYICSGCSAPHATDNEDCKVCGADKSKILSSNPTACQDNPTFQANSRPKEEEVVKHDEDMRNPNLADNDEDPQAFQSYTVRPKSCNGSISNASMAGSSAARSTQDMSISSGSGTKNGSVHTTLRSDAFQNSARDLLAYKLRHATFACASPTPTHFPTMPTSRFLDPPLAICHMRVRAGSDGF</sequence>
<feature type="region of interest" description="Disordered" evidence="1">
    <location>
        <begin position="34"/>
        <end position="73"/>
    </location>
</feature>
<organism evidence="2 3">
    <name type="scientific">Melanopsichium pennsylvanicum</name>
    <dbReference type="NCBI Taxonomy" id="63383"/>
    <lineage>
        <taxon>Eukaryota</taxon>
        <taxon>Fungi</taxon>
        <taxon>Dikarya</taxon>
        <taxon>Basidiomycota</taxon>
        <taxon>Ustilaginomycotina</taxon>
        <taxon>Ustilaginomycetes</taxon>
        <taxon>Ustilaginales</taxon>
        <taxon>Ustilaginaceae</taxon>
        <taxon>Melanopsichium</taxon>
    </lineage>
</organism>
<evidence type="ECO:0000256" key="1">
    <source>
        <dbReference type="SAM" id="MobiDB-lite"/>
    </source>
</evidence>
<name>A0AAJ4XK95_9BASI</name>
<dbReference type="AlphaFoldDB" id="A0AAJ4XK95"/>
<proteinExistence type="predicted"/>
<comment type="caution">
    <text evidence="2">The sequence shown here is derived from an EMBL/GenBank/DDBJ whole genome shotgun (WGS) entry which is preliminary data.</text>
</comment>